<evidence type="ECO:0000256" key="3">
    <source>
        <dbReference type="ARBA" id="ARBA00022843"/>
    </source>
</evidence>
<sequence length="303" mass="33093">MGPYDSAISAGSSSGSSSSSSSKPHEIDGLLAGAGYKVRSSDLRQVAQRLERLETVMVNTPADVSQLASDAVHYNPSDIASWVDTLLSELNHPVPLPSDLPDFPDLVVSPLNQSMVSEAWTQQHQNISHHQLMAVTATEEDSGIRLVHTLVMCAESVQRGELALAGSLLENMQALLTRVNTGCGIGKVAGYFIDALSCRVLRRRVLLRLVLRDRGFVPSLLRGLPLFEIRPLHCQPGHIRSVRWSRLCPRHRLQPHARLTVAGSHSSSSSTSWWTSDVTANWHWSAVTGWSRLTPKSVSDSPS</sequence>
<organism evidence="11 12">
    <name type="scientific">Rhamnella rubrinervis</name>
    <dbReference type="NCBI Taxonomy" id="2594499"/>
    <lineage>
        <taxon>Eukaryota</taxon>
        <taxon>Viridiplantae</taxon>
        <taxon>Streptophyta</taxon>
        <taxon>Embryophyta</taxon>
        <taxon>Tracheophyta</taxon>
        <taxon>Spermatophyta</taxon>
        <taxon>Magnoliopsida</taxon>
        <taxon>eudicotyledons</taxon>
        <taxon>Gunneridae</taxon>
        <taxon>Pentapetalae</taxon>
        <taxon>rosids</taxon>
        <taxon>fabids</taxon>
        <taxon>Rosales</taxon>
        <taxon>Rhamnaceae</taxon>
        <taxon>rhamnoid group</taxon>
        <taxon>Rhamneae</taxon>
        <taxon>Rhamnella</taxon>
    </lineage>
</organism>
<comment type="caution">
    <text evidence="8">Lacks conserved residue(s) required for the propagation of feature annotation.</text>
</comment>
<evidence type="ECO:0000256" key="4">
    <source>
        <dbReference type="ARBA" id="ARBA00022941"/>
    </source>
</evidence>
<comment type="similarity">
    <text evidence="2">Belongs to the GRAS family. DELLA subfamily.</text>
</comment>
<evidence type="ECO:0000256" key="1">
    <source>
        <dbReference type="ARBA" id="ARBA00004123"/>
    </source>
</evidence>
<dbReference type="PROSITE" id="PS50985">
    <property type="entry name" value="GRAS"/>
    <property type="match status" value="1"/>
</dbReference>
<evidence type="ECO:0000313" key="11">
    <source>
        <dbReference type="EMBL" id="KAF3442707.1"/>
    </source>
</evidence>
<reference evidence="11" key="1">
    <citation type="submission" date="2020-03" db="EMBL/GenBank/DDBJ databases">
        <title>A high-quality chromosome-level genome assembly of a woody plant with both climbing and erect habits, Rhamnella rubrinervis.</title>
        <authorList>
            <person name="Lu Z."/>
            <person name="Yang Y."/>
            <person name="Zhu X."/>
            <person name="Sun Y."/>
        </authorList>
    </citation>
    <scope>NUCLEOTIDE SEQUENCE</scope>
    <source>
        <strain evidence="11">BYM</strain>
        <tissue evidence="11">Leaf</tissue>
    </source>
</reference>
<evidence type="ECO:0000259" key="10">
    <source>
        <dbReference type="Pfam" id="PF12041"/>
    </source>
</evidence>
<gene>
    <name evidence="11" type="ORF">FNV43_RR16624</name>
</gene>
<keyword evidence="12" id="KW-1185">Reference proteome</keyword>
<dbReference type="SMART" id="SM01129">
    <property type="entry name" value="DELLA"/>
    <property type="match status" value="1"/>
</dbReference>
<comment type="caution">
    <text evidence="11">The sequence shown here is derived from an EMBL/GenBank/DDBJ whole genome shotgun (WGS) entry which is preliminary data.</text>
</comment>
<feature type="compositionally biased region" description="Low complexity" evidence="9">
    <location>
        <begin position="1"/>
        <end position="22"/>
    </location>
</feature>
<evidence type="ECO:0000256" key="9">
    <source>
        <dbReference type="SAM" id="MobiDB-lite"/>
    </source>
</evidence>
<protein>
    <recommendedName>
        <fullName evidence="10">Transcriptional factor DELLA N-terminal domain-containing protein</fullName>
    </recommendedName>
</protein>
<evidence type="ECO:0000256" key="2">
    <source>
        <dbReference type="ARBA" id="ARBA00010273"/>
    </source>
</evidence>
<dbReference type="OrthoDB" id="1869514at2759"/>
<dbReference type="GO" id="GO:0045944">
    <property type="term" value="P:positive regulation of transcription by RNA polymerase II"/>
    <property type="evidence" value="ECO:0007669"/>
    <property type="project" value="UniProtKB-ARBA"/>
</dbReference>
<accession>A0A8K0GZ42</accession>
<dbReference type="Proteomes" id="UP000796880">
    <property type="component" value="Unassembled WGS sequence"/>
</dbReference>
<dbReference type="InterPro" id="IPR021914">
    <property type="entry name" value="TF_DELLA_N"/>
</dbReference>
<evidence type="ECO:0000256" key="8">
    <source>
        <dbReference type="PROSITE-ProRule" id="PRU01191"/>
    </source>
</evidence>
<comment type="subcellular location">
    <subcellularLocation>
        <location evidence="1">Nucleus</location>
    </subcellularLocation>
</comment>
<dbReference type="Pfam" id="PF12041">
    <property type="entry name" value="DELLA"/>
    <property type="match status" value="1"/>
</dbReference>
<proteinExistence type="inferred from homology"/>
<keyword evidence="4" id="KW-0939">Gibberellin signaling pathway</keyword>
<keyword evidence="6" id="KW-0804">Transcription</keyword>
<feature type="region of interest" description="Disordered" evidence="9">
    <location>
        <begin position="1"/>
        <end position="26"/>
    </location>
</feature>
<keyword evidence="5" id="KW-0805">Transcription regulation</keyword>
<evidence type="ECO:0000256" key="6">
    <source>
        <dbReference type="ARBA" id="ARBA00023163"/>
    </source>
</evidence>
<dbReference type="GO" id="GO:0005634">
    <property type="term" value="C:nucleus"/>
    <property type="evidence" value="ECO:0007669"/>
    <property type="project" value="UniProtKB-SubCell"/>
</dbReference>
<dbReference type="GO" id="GO:0009740">
    <property type="term" value="P:gibberellic acid mediated signaling pathway"/>
    <property type="evidence" value="ECO:0007669"/>
    <property type="project" value="UniProtKB-KW"/>
</dbReference>
<keyword evidence="7" id="KW-0539">Nucleus</keyword>
<dbReference type="FunFam" id="1.10.10.1290:FF:000001">
    <property type="entry name" value="DELLA protein GAI"/>
    <property type="match status" value="1"/>
</dbReference>
<dbReference type="EMBL" id="VOIH02000007">
    <property type="protein sequence ID" value="KAF3442707.1"/>
    <property type="molecule type" value="Genomic_DNA"/>
</dbReference>
<dbReference type="InterPro" id="IPR038088">
    <property type="entry name" value="DELLA_N_sf"/>
</dbReference>
<name>A0A8K0GZ42_9ROSA</name>
<dbReference type="AlphaFoldDB" id="A0A8K0GZ42"/>
<dbReference type="GO" id="GO:0016036">
    <property type="term" value="P:cellular response to phosphate starvation"/>
    <property type="evidence" value="ECO:0007669"/>
    <property type="project" value="UniProtKB-ARBA"/>
</dbReference>
<evidence type="ECO:0000256" key="7">
    <source>
        <dbReference type="ARBA" id="ARBA00023242"/>
    </source>
</evidence>
<evidence type="ECO:0000256" key="5">
    <source>
        <dbReference type="ARBA" id="ARBA00023015"/>
    </source>
</evidence>
<dbReference type="InterPro" id="IPR005202">
    <property type="entry name" value="TF_GRAS"/>
</dbReference>
<feature type="domain" description="Transcriptional factor DELLA N-terminal" evidence="10">
    <location>
        <begin position="28"/>
        <end position="93"/>
    </location>
</feature>
<dbReference type="Gene3D" id="1.10.10.1290">
    <property type="entry name" value="Transcriptional regulator DELLA, N-terminal domain"/>
    <property type="match status" value="1"/>
</dbReference>
<evidence type="ECO:0000313" key="12">
    <source>
        <dbReference type="Proteomes" id="UP000796880"/>
    </source>
</evidence>
<keyword evidence="3" id="KW-0832">Ubl conjugation</keyword>